<comment type="caution">
    <text evidence="2">The sequence shown here is derived from an EMBL/GenBank/DDBJ whole genome shotgun (WGS) entry which is preliminary data.</text>
</comment>
<dbReference type="Proteomes" id="UP001529510">
    <property type="component" value="Unassembled WGS sequence"/>
</dbReference>
<reference evidence="2 3" key="1">
    <citation type="submission" date="2024-05" db="EMBL/GenBank/DDBJ databases">
        <title>Genome sequencing and assembly of Indian major carp, Cirrhinus mrigala (Hamilton, 1822).</title>
        <authorList>
            <person name="Mohindra V."/>
            <person name="Chowdhury L.M."/>
            <person name="Lal K."/>
            <person name="Jena J.K."/>
        </authorList>
    </citation>
    <scope>NUCLEOTIDE SEQUENCE [LARGE SCALE GENOMIC DNA]</scope>
    <source>
        <strain evidence="2">CM1030</strain>
        <tissue evidence="2">Blood</tissue>
    </source>
</reference>
<keyword evidence="3" id="KW-1185">Reference proteome</keyword>
<evidence type="ECO:0000313" key="3">
    <source>
        <dbReference type="Proteomes" id="UP001529510"/>
    </source>
</evidence>
<evidence type="ECO:0000313" key="2">
    <source>
        <dbReference type="EMBL" id="KAL0173261.1"/>
    </source>
</evidence>
<feature type="compositionally biased region" description="Polar residues" evidence="1">
    <location>
        <begin position="39"/>
        <end position="52"/>
    </location>
</feature>
<proteinExistence type="predicted"/>
<feature type="non-terminal residue" evidence="2">
    <location>
        <position position="1"/>
    </location>
</feature>
<dbReference type="EMBL" id="JAMKFB020000016">
    <property type="protein sequence ID" value="KAL0173261.1"/>
    <property type="molecule type" value="Genomic_DNA"/>
</dbReference>
<protein>
    <submittedName>
        <fullName evidence="2">Uncharacterized protein</fullName>
    </submittedName>
</protein>
<gene>
    <name evidence="2" type="ORF">M9458_033572</name>
</gene>
<feature type="region of interest" description="Disordered" evidence="1">
    <location>
        <begin position="35"/>
        <end position="59"/>
    </location>
</feature>
<name>A0ABD0PHW2_CIRMR</name>
<accession>A0ABD0PHW2</accession>
<organism evidence="2 3">
    <name type="scientific">Cirrhinus mrigala</name>
    <name type="common">Mrigala</name>
    <dbReference type="NCBI Taxonomy" id="683832"/>
    <lineage>
        <taxon>Eukaryota</taxon>
        <taxon>Metazoa</taxon>
        <taxon>Chordata</taxon>
        <taxon>Craniata</taxon>
        <taxon>Vertebrata</taxon>
        <taxon>Euteleostomi</taxon>
        <taxon>Actinopterygii</taxon>
        <taxon>Neopterygii</taxon>
        <taxon>Teleostei</taxon>
        <taxon>Ostariophysi</taxon>
        <taxon>Cypriniformes</taxon>
        <taxon>Cyprinidae</taxon>
        <taxon>Labeoninae</taxon>
        <taxon>Labeonini</taxon>
        <taxon>Cirrhinus</taxon>
    </lineage>
</organism>
<sequence length="71" mass="7698">SSRARVQRGPVRSNLLEQQLSPGPAVAALAAAAAASDATGGQTPNQELQSPHTRIKKKFEELKKRYDLEKE</sequence>
<evidence type="ECO:0000256" key="1">
    <source>
        <dbReference type="SAM" id="MobiDB-lite"/>
    </source>
</evidence>
<dbReference type="AlphaFoldDB" id="A0ABD0PHW2"/>
<feature type="non-terminal residue" evidence="2">
    <location>
        <position position="71"/>
    </location>
</feature>